<dbReference type="Gene3D" id="3.10.180.10">
    <property type="entry name" value="2,3-Dihydroxybiphenyl 1,2-Dioxygenase, domain 1"/>
    <property type="match status" value="1"/>
</dbReference>
<evidence type="ECO:0000259" key="2">
    <source>
        <dbReference type="PROSITE" id="PS51819"/>
    </source>
</evidence>
<dbReference type="RefSeq" id="WP_188554463.1">
    <property type="nucleotide sequence ID" value="NZ_BMGT01000003.1"/>
</dbReference>
<organism evidence="3 4">
    <name type="scientific">Edaphobacter dinghuensis</name>
    <dbReference type="NCBI Taxonomy" id="1560005"/>
    <lineage>
        <taxon>Bacteria</taxon>
        <taxon>Pseudomonadati</taxon>
        <taxon>Acidobacteriota</taxon>
        <taxon>Terriglobia</taxon>
        <taxon>Terriglobales</taxon>
        <taxon>Acidobacteriaceae</taxon>
        <taxon>Edaphobacter</taxon>
    </lineage>
</organism>
<dbReference type="InterPro" id="IPR018146">
    <property type="entry name" value="Glyoxalase_1_CS"/>
</dbReference>
<dbReference type="InterPro" id="IPR037523">
    <property type="entry name" value="VOC_core"/>
</dbReference>
<reference evidence="3" key="1">
    <citation type="journal article" date="2014" name="Int. J. Syst. Evol. Microbiol.">
        <title>Complete genome sequence of Corynebacterium casei LMG S-19264T (=DSM 44701T), isolated from a smear-ripened cheese.</title>
        <authorList>
            <consortium name="US DOE Joint Genome Institute (JGI-PGF)"/>
            <person name="Walter F."/>
            <person name="Albersmeier A."/>
            <person name="Kalinowski J."/>
            <person name="Ruckert C."/>
        </authorList>
    </citation>
    <scope>NUCLEOTIDE SEQUENCE</scope>
    <source>
        <strain evidence="3">CGMCC 1.12997</strain>
    </source>
</reference>
<gene>
    <name evidence="3" type="ORF">GCM10011585_23930</name>
</gene>
<evidence type="ECO:0000313" key="3">
    <source>
        <dbReference type="EMBL" id="GGG79839.1"/>
    </source>
</evidence>
<accession>A0A917M5B0</accession>
<comment type="caution">
    <text evidence="3">The sequence shown here is derived from an EMBL/GenBank/DDBJ whole genome shotgun (WGS) entry which is preliminary data.</text>
</comment>
<dbReference type="PANTHER" id="PTHR43279">
    <property type="entry name" value="CATECHOL-2,3-DIOXYGENASE"/>
    <property type="match status" value="1"/>
</dbReference>
<feature type="domain" description="VOC" evidence="2">
    <location>
        <begin position="11"/>
        <end position="131"/>
    </location>
</feature>
<keyword evidence="4" id="KW-1185">Reference proteome</keyword>
<dbReference type="InterPro" id="IPR029068">
    <property type="entry name" value="Glyas_Bleomycin-R_OHBP_Dase"/>
</dbReference>
<dbReference type="GO" id="GO:0004462">
    <property type="term" value="F:lactoylglutathione lyase activity"/>
    <property type="evidence" value="ECO:0007669"/>
    <property type="project" value="InterPro"/>
</dbReference>
<dbReference type="InterPro" id="IPR004360">
    <property type="entry name" value="Glyas_Fos-R_dOase_dom"/>
</dbReference>
<dbReference type="GO" id="GO:0046872">
    <property type="term" value="F:metal ion binding"/>
    <property type="evidence" value="ECO:0007669"/>
    <property type="project" value="UniProtKB-KW"/>
</dbReference>
<dbReference type="AlphaFoldDB" id="A0A917M5B0"/>
<dbReference type="EMBL" id="BMGT01000003">
    <property type="protein sequence ID" value="GGG79839.1"/>
    <property type="molecule type" value="Genomic_DNA"/>
</dbReference>
<dbReference type="PROSITE" id="PS51819">
    <property type="entry name" value="VOC"/>
    <property type="match status" value="1"/>
</dbReference>
<keyword evidence="1" id="KW-0479">Metal-binding</keyword>
<dbReference type="Pfam" id="PF00903">
    <property type="entry name" value="Glyoxalase"/>
    <property type="match status" value="1"/>
</dbReference>
<dbReference type="SUPFAM" id="SSF54593">
    <property type="entry name" value="Glyoxalase/Bleomycin resistance protein/Dihydroxybiphenyl dioxygenase"/>
    <property type="match status" value="1"/>
</dbReference>
<evidence type="ECO:0000256" key="1">
    <source>
        <dbReference type="ARBA" id="ARBA00022723"/>
    </source>
</evidence>
<sequence length="166" mass="17822">MSEASIHAGTRIGHVHLKVADLERSLKFYCGVLGFELTQRFGNSAAFISAGGYHHHIGLNTWESAGGAAPAPGTTGLYHLAIVYPTQAALADALQRLMKAGVPLDGAADHGVSEALYLRDPDGNGVELYWDRPREEWPRSADGELAMFTRPLDLKALLASADEMGH</sequence>
<protein>
    <submittedName>
        <fullName evidence="3">Glyoxalase</fullName>
    </submittedName>
</protein>
<evidence type="ECO:0000313" key="4">
    <source>
        <dbReference type="Proteomes" id="UP000647241"/>
    </source>
</evidence>
<dbReference type="PANTHER" id="PTHR43279:SF1">
    <property type="entry name" value="CATECHOL-2,3-DIOXYGENASE"/>
    <property type="match status" value="1"/>
</dbReference>
<proteinExistence type="predicted"/>
<dbReference type="PROSITE" id="PS00934">
    <property type="entry name" value="GLYOXALASE_I_1"/>
    <property type="match status" value="1"/>
</dbReference>
<reference evidence="3" key="2">
    <citation type="submission" date="2020-09" db="EMBL/GenBank/DDBJ databases">
        <authorList>
            <person name="Sun Q."/>
            <person name="Zhou Y."/>
        </authorList>
    </citation>
    <scope>NUCLEOTIDE SEQUENCE</scope>
    <source>
        <strain evidence="3">CGMCC 1.12997</strain>
    </source>
</reference>
<name>A0A917M5B0_9BACT</name>
<dbReference type="Proteomes" id="UP000647241">
    <property type="component" value="Unassembled WGS sequence"/>
</dbReference>